<gene>
    <name evidence="3" type="ORF">HNQ61_001663</name>
</gene>
<feature type="coiled-coil region" evidence="1">
    <location>
        <begin position="436"/>
        <end position="517"/>
    </location>
</feature>
<dbReference type="InterPro" id="IPR036162">
    <property type="entry name" value="Resolvase-like_N_sf"/>
</dbReference>
<dbReference type="PANTHER" id="PTHR30461:SF23">
    <property type="entry name" value="DNA RECOMBINASE-RELATED"/>
    <property type="match status" value="1"/>
</dbReference>
<dbReference type="PROSITE" id="PS51737">
    <property type="entry name" value="RECOMBINASE_DNA_BIND"/>
    <property type="match status" value="1"/>
</dbReference>
<dbReference type="Gene3D" id="3.90.1750.20">
    <property type="entry name" value="Putative Large Serine Recombinase, Chain B, Domain 2"/>
    <property type="match status" value="1"/>
</dbReference>
<evidence type="ECO:0000313" key="3">
    <source>
        <dbReference type="EMBL" id="MBB6070046.1"/>
    </source>
</evidence>
<dbReference type="Pfam" id="PF07508">
    <property type="entry name" value="Recombinase"/>
    <property type="match status" value="1"/>
</dbReference>
<dbReference type="RefSeq" id="WP_170039763.1">
    <property type="nucleotide sequence ID" value="NZ_JABDTL010000002.1"/>
</dbReference>
<dbReference type="SMART" id="SM00857">
    <property type="entry name" value="Resolvase"/>
    <property type="match status" value="1"/>
</dbReference>
<dbReference type="PANTHER" id="PTHR30461">
    <property type="entry name" value="DNA-INVERTASE FROM LAMBDOID PROPHAGE"/>
    <property type="match status" value="1"/>
</dbReference>
<dbReference type="EMBL" id="JACHIA010000003">
    <property type="protein sequence ID" value="MBB6070046.1"/>
    <property type="molecule type" value="Genomic_DNA"/>
</dbReference>
<dbReference type="Proteomes" id="UP000582837">
    <property type="component" value="Unassembled WGS sequence"/>
</dbReference>
<evidence type="ECO:0000256" key="1">
    <source>
        <dbReference type="SAM" id="Coils"/>
    </source>
</evidence>
<accession>A0A841GXD6</accession>
<dbReference type="InterPro" id="IPR011109">
    <property type="entry name" value="DNA_bind_recombinase_dom"/>
</dbReference>
<evidence type="ECO:0000259" key="2">
    <source>
        <dbReference type="PROSITE" id="PS51737"/>
    </source>
</evidence>
<keyword evidence="1" id="KW-0175">Coiled coil</keyword>
<dbReference type="Gene3D" id="3.40.50.1390">
    <property type="entry name" value="Resolvase, N-terminal catalytic domain"/>
    <property type="match status" value="1"/>
</dbReference>
<comment type="caution">
    <text evidence="3">The sequence shown here is derived from an EMBL/GenBank/DDBJ whole genome shotgun (WGS) entry which is preliminary data.</text>
</comment>
<dbReference type="AlphaFoldDB" id="A0A841GXD6"/>
<dbReference type="Pfam" id="PF00239">
    <property type="entry name" value="Resolvase"/>
    <property type="match status" value="1"/>
</dbReference>
<proteinExistence type="predicted"/>
<dbReference type="GO" id="GO:0000150">
    <property type="term" value="F:DNA strand exchange activity"/>
    <property type="evidence" value="ECO:0007669"/>
    <property type="project" value="InterPro"/>
</dbReference>
<dbReference type="SUPFAM" id="SSF53041">
    <property type="entry name" value="Resolvase-like"/>
    <property type="match status" value="1"/>
</dbReference>
<sequence>MNHSNLAAAYGRKSTDDQQGVHDQWKICFQRAQSDGRHVPENDEFRFGDNDASGKTSNRREFERLVEVVRGGRAPFRYLYVKDKSRLGRWVDPRKHTFYECLFEEQGVKIIYCDQEEVDFSAGVRGSEGGVYLKDSADNLFAAQERLQIISRTRIGKRQAFIGGSYPTHLIPYATRRILVSRITGEVLGEIGARANRDKETTLIKLAWVEGEPLELVREIFNRISRGESLREVGKDFNQRGIPAPHGGFWSHKAVGQVVRNPIYVGDAIWAQKSGVPPVHYTKVRADSAEPILYPDFASNPPVSREDFATVQRILAGNRVNWERRHSTSPNYLASGLLVCGHCGFSYSGVAIKGPSNRPGVRLYYRHADPVSKTPGIRGDDQRCAKRQPCSDKGRYVRAAVVEERVLRALEEVLRDGVIVDNVRRAIEQRLGTGAKADQEKDRRRLNEQIMRLDRAVQRCIEDSASADMELVRVKLAEARDRFAREADELRKRLREYEAQERLYNQAMQDARLAQNRALSLRETLKSGEVRARKEAIASILERIELTLPSRGSFAEGQLTSERRAGFRLTVHAYPVWSYSSGDTHQKPSKPRNPLRVVGSDGAISSQDASALTLVGSDAYKTGQLDLLFEFGWMRAE</sequence>
<organism evidence="3 4">
    <name type="scientific">Longimicrobium terrae</name>
    <dbReference type="NCBI Taxonomy" id="1639882"/>
    <lineage>
        <taxon>Bacteria</taxon>
        <taxon>Pseudomonadati</taxon>
        <taxon>Gemmatimonadota</taxon>
        <taxon>Longimicrobiia</taxon>
        <taxon>Longimicrobiales</taxon>
        <taxon>Longimicrobiaceae</taxon>
        <taxon>Longimicrobium</taxon>
    </lineage>
</organism>
<dbReference type="InterPro" id="IPR050639">
    <property type="entry name" value="SSR_resolvase"/>
</dbReference>
<evidence type="ECO:0000313" key="4">
    <source>
        <dbReference type="Proteomes" id="UP000582837"/>
    </source>
</evidence>
<feature type="domain" description="Recombinase" evidence="2">
    <location>
        <begin position="190"/>
        <end position="321"/>
    </location>
</feature>
<reference evidence="3 4" key="1">
    <citation type="submission" date="2020-08" db="EMBL/GenBank/DDBJ databases">
        <title>Genomic Encyclopedia of Type Strains, Phase IV (KMG-IV): sequencing the most valuable type-strain genomes for metagenomic binning, comparative biology and taxonomic classification.</title>
        <authorList>
            <person name="Goeker M."/>
        </authorList>
    </citation>
    <scope>NUCLEOTIDE SEQUENCE [LARGE SCALE GENOMIC DNA]</scope>
    <source>
        <strain evidence="3 4">DSM 29007</strain>
    </source>
</reference>
<dbReference type="InterPro" id="IPR038109">
    <property type="entry name" value="DNA_bind_recomb_sf"/>
</dbReference>
<dbReference type="GO" id="GO:0003677">
    <property type="term" value="F:DNA binding"/>
    <property type="evidence" value="ECO:0007669"/>
    <property type="project" value="InterPro"/>
</dbReference>
<name>A0A841GXD6_9BACT</name>
<dbReference type="InterPro" id="IPR006119">
    <property type="entry name" value="Resolv_N"/>
</dbReference>
<keyword evidence="4" id="KW-1185">Reference proteome</keyword>
<protein>
    <recommendedName>
        <fullName evidence="2">Recombinase domain-containing protein</fullName>
    </recommendedName>
</protein>